<keyword evidence="6 7" id="KW-0472">Membrane</keyword>
<feature type="transmembrane region" description="Helical" evidence="7">
    <location>
        <begin position="47"/>
        <end position="74"/>
    </location>
</feature>
<dbReference type="PRINTS" id="PR00781">
    <property type="entry name" value="LIPOSIGPTASE"/>
</dbReference>
<feature type="transmembrane region" description="Helical" evidence="7">
    <location>
        <begin position="81"/>
        <end position="100"/>
    </location>
</feature>
<evidence type="ECO:0000256" key="3">
    <source>
        <dbReference type="ARBA" id="ARBA00022692"/>
    </source>
</evidence>
<dbReference type="AlphaFoldDB" id="X0VL15"/>
<evidence type="ECO:0000256" key="5">
    <source>
        <dbReference type="ARBA" id="ARBA00022989"/>
    </source>
</evidence>
<dbReference type="GO" id="GO:0016020">
    <property type="term" value="C:membrane"/>
    <property type="evidence" value="ECO:0007669"/>
    <property type="project" value="InterPro"/>
</dbReference>
<dbReference type="NCBIfam" id="TIGR00077">
    <property type="entry name" value="lspA"/>
    <property type="match status" value="1"/>
</dbReference>
<comment type="caution">
    <text evidence="8">The sequence shown here is derived from an EMBL/GenBank/DDBJ whole genome shotgun (WGS) entry which is preliminary data.</text>
</comment>
<protein>
    <recommendedName>
        <fullName evidence="9">Lipoprotein signal peptidase</fullName>
    </recommendedName>
</protein>
<evidence type="ECO:0008006" key="9">
    <source>
        <dbReference type="Google" id="ProtNLM"/>
    </source>
</evidence>
<keyword evidence="2" id="KW-0645">Protease</keyword>
<evidence type="ECO:0000256" key="1">
    <source>
        <dbReference type="ARBA" id="ARBA00022475"/>
    </source>
</evidence>
<accession>X0VL15</accession>
<organism evidence="8">
    <name type="scientific">marine sediment metagenome</name>
    <dbReference type="NCBI Taxonomy" id="412755"/>
    <lineage>
        <taxon>unclassified sequences</taxon>
        <taxon>metagenomes</taxon>
        <taxon>ecological metagenomes</taxon>
    </lineage>
</organism>
<gene>
    <name evidence="8" type="ORF">S01H1_36014</name>
</gene>
<reference evidence="8" key="1">
    <citation type="journal article" date="2014" name="Front. Microbiol.">
        <title>High frequency of phylogenetically diverse reductive dehalogenase-homologous genes in deep subseafloor sedimentary metagenomes.</title>
        <authorList>
            <person name="Kawai M."/>
            <person name="Futagami T."/>
            <person name="Toyoda A."/>
            <person name="Takaki Y."/>
            <person name="Nishi S."/>
            <person name="Hori S."/>
            <person name="Arai W."/>
            <person name="Tsubouchi T."/>
            <person name="Morono Y."/>
            <person name="Uchiyama I."/>
            <person name="Ito T."/>
            <person name="Fujiyama A."/>
            <person name="Inagaki F."/>
            <person name="Takami H."/>
        </authorList>
    </citation>
    <scope>NUCLEOTIDE SEQUENCE</scope>
    <source>
        <strain evidence="8">Expedition CK06-06</strain>
    </source>
</reference>
<dbReference type="HAMAP" id="MF_00161">
    <property type="entry name" value="LspA"/>
    <property type="match status" value="1"/>
</dbReference>
<dbReference type="PANTHER" id="PTHR33695:SF1">
    <property type="entry name" value="LIPOPROTEIN SIGNAL PEPTIDASE"/>
    <property type="match status" value="1"/>
</dbReference>
<feature type="transmembrane region" description="Helical" evidence="7">
    <location>
        <begin position="120"/>
        <end position="139"/>
    </location>
</feature>
<dbReference type="GO" id="GO:0004190">
    <property type="term" value="F:aspartic-type endopeptidase activity"/>
    <property type="evidence" value="ECO:0007669"/>
    <property type="project" value="InterPro"/>
</dbReference>
<keyword evidence="4" id="KW-0378">Hydrolase</keyword>
<dbReference type="GO" id="GO:0006508">
    <property type="term" value="P:proteolysis"/>
    <property type="evidence" value="ECO:0007669"/>
    <property type="project" value="UniProtKB-KW"/>
</dbReference>
<sequence>MIWAVAAVVFFLDQLSKFFAVRCLNPDESLAIIKDIFYLTLVRNTGAAFGIFKGATFFFIAIAIFAILAIIVYIRKAAKTFFLNGAALGLILGGALGNLADRLRFGHVIDFLDFRIWPVFNVADSAVTIGAILLIISLLTKHSKP</sequence>
<name>X0VL15_9ZZZZ</name>
<evidence type="ECO:0000256" key="6">
    <source>
        <dbReference type="ARBA" id="ARBA00023136"/>
    </source>
</evidence>
<dbReference type="Pfam" id="PF01252">
    <property type="entry name" value="Peptidase_A8"/>
    <property type="match status" value="1"/>
</dbReference>
<keyword evidence="3 7" id="KW-0812">Transmembrane</keyword>
<evidence type="ECO:0000313" key="8">
    <source>
        <dbReference type="EMBL" id="GAG01261.1"/>
    </source>
</evidence>
<keyword evidence="1" id="KW-1003">Cell membrane</keyword>
<evidence type="ECO:0000256" key="4">
    <source>
        <dbReference type="ARBA" id="ARBA00022801"/>
    </source>
</evidence>
<evidence type="ECO:0000256" key="7">
    <source>
        <dbReference type="SAM" id="Phobius"/>
    </source>
</evidence>
<keyword evidence="5 7" id="KW-1133">Transmembrane helix</keyword>
<dbReference type="InterPro" id="IPR001872">
    <property type="entry name" value="Peptidase_A8"/>
</dbReference>
<proteinExistence type="inferred from homology"/>
<dbReference type="EMBL" id="BARS01022531">
    <property type="protein sequence ID" value="GAG01261.1"/>
    <property type="molecule type" value="Genomic_DNA"/>
</dbReference>
<dbReference type="PANTHER" id="PTHR33695">
    <property type="entry name" value="LIPOPROTEIN SIGNAL PEPTIDASE"/>
    <property type="match status" value="1"/>
</dbReference>
<evidence type="ECO:0000256" key="2">
    <source>
        <dbReference type="ARBA" id="ARBA00022670"/>
    </source>
</evidence>